<evidence type="ECO:0000313" key="4">
    <source>
        <dbReference type="Proteomes" id="UP000256970"/>
    </source>
</evidence>
<evidence type="ECO:0000256" key="1">
    <source>
        <dbReference type="SAM" id="SignalP"/>
    </source>
</evidence>
<evidence type="ECO:0008006" key="5">
    <source>
        <dbReference type="Google" id="ProtNLM"/>
    </source>
</evidence>
<accession>A0A383WFX8</accession>
<proteinExistence type="predicted"/>
<evidence type="ECO:0000313" key="2">
    <source>
        <dbReference type="EMBL" id="SZX68599.1"/>
    </source>
</evidence>
<organism evidence="3 4">
    <name type="scientific">Tetradesmus obliquus</name>
    <name type="common">Green alga</name>
    <name type="synonym">Acutodesmus obliquus</name>
    <dbReference type="NCBI Taxonomy" id="3088"/>
    <lineage>
        <taxon>Eukaryota</taxon>
        <taxon>Viridiplantae</taxon>
        <taxon>Chlorophyta</taxon>
        <taxon>core chlorophytes</taxon>
        <taxon>Chlorophyceae</taxon>
        <taxon>CS clade</taxon>
        <taxon>Sphaeropleales</taxon>
        <taxon>Scenedesmaceae</taxon>
        <taxon>Tetradesmus</taxon>
    </lineage>
</organism>
<feature type="signal peptide" evidence="1">
    <location>
        <begin position="1"/>
        <end position="23"/>
    </location>
</feature>
<evidence type="ECO:0000313" key="3">
    <source>
        <dbReference type="EMBL" id="SZX76270.1"/>
    </source>
</evidence>
<dbReference type="EMBL" id="FNXT01000866">
    <property type="protein sequence ID" value="SZX68599.1"/>
    <property type="molecule type" value="Genomic_DNA"/>
</dbReference>
<dbReference type="EMBL" id="FNXT01001253">
    <property type="protein sequence ID" value="SZX76270.1"/>
    <property type="molecule type" value="Genomic_DNA"/>
</dbReference>
<sequence length="120" mass="12280">MAPAAAAAAVAVAVAQVVTVSAAAGCCLHFEQIRNTWFGNGTGKEHWRLLSQQSTRSLQQQQARGAPQSLFPSSLACSAYVSSLVGYSPAAHGSSTAATGSVQQHLAICSAVLQQQPAAQ</sequence>
<gene>
    <name evidence="3" type="ORF">BQ4739_LOCUS16660</name>
    <name evidence="2" type="ORF">BQ4739_LOCUS8939</name>
</gene>
<feature type="chain" id="PRO_5036072867" description="Secreted protein" evidence="1">
    <location>
        <begin position="24"/>
        <end position="120"/>
    </location>
</feature>
<keyword evidence="1" id="KW-0732">Signal</keyword>
<name>A0A383WFX8_TETOB</name>
<protein>
    <recommendedName>
        <fullName evidence="5">Secreted protein</fullName>
    </recommendedName>
</protein>
<dbReference type="Proteomes" id="UP000256970">
    <property type="component" value="Unassembled WGS sequence"/>
</dbReference>
<keyword evidence="4" id="KW-1185">Reference proteome</keyword>
<reference evidence="3 4" key="1">
    <citation type="submission" date="2016-10" db="EMBL/GenBank/DDBJ databases">
        <authorList>
            <person name="Cai Z."/>
        </authorList>
    </citation>
    <scope>NUCLEOTIDE SEQUENCE [LARGE SCALE GENOMIC DNA]</scope>
</reference>
<dbReference type="AlphaFoldDB" id="A0A383WFX8"/>